<gene>
    <name evidence="1" type="ORF">RPERSI_LOCUS28737</name>
</gene>
<feature type="non-terminal residue" evidence="1">
    <location>
        <position position="303"/>
    </location>
</feature>
<keyword evidence="2" id="KW-1185">Reference proteome</keyword>
<evidence type="ECO:0000313" key="2">
    <source>
        <dbReference type="Proteomes" id="UP000789920"/>
    </source>
</evidence>
<name>A0ACA9SA45_9GLOM</name>
<protein>
    <submittedName>
        <fullName evidence="1">5542_t:CDS:1</fullName>
    </submittedName>
</protein>
<feature type="non-terminal residue" evidence="1">
    <location>
        <position position="1"/>
    </location>
</feature>
<accession>A0ACA9SA45</accession>
<dbReference type="EMBL" id="CAJVQC010105795">
    <property type="protein sequence ID" value="CAG8833185.1"/>
    <property type="molecule type" value="Genomic_DNA"/>
</dbReference>
<evidence type="ECO:0000313" key="1">
    <source>
        <dbReference type="EMBL" id="CAG8833185.1"/>
    </source>
</evidence>
<sequence length="303" mass="34437">RLKRYEDEKDQDSNNTSKLIDRVTYLRKNRENDVSKVITNIEDSMNVDLCFVLDCTCSMAPHIKAAKEHILKVANYVNNNNSQIKFWVGFCGYRDHGDRDCLQIFDFTNSLERFESYITNKVMTGQGNSDIPEDVLGGLNSAITTMTWSNTTRILIHIGDAPPHGRRFSNIYDRYPNGDPNGLTAESVLKEMRSKNILYYFGKINDSTEIMLGIFREIIGEFPVFDLNATGSDPSILVDKFCMATSSAIFSSVTLTTTLRNPKNVYSLQQKKLEINPLEPDWTTLPEKKGEILCYVPPKTLSE</sequence>
<dbReference type="Proteomes" id="UP000789920">
    <property type="component" value="Unassembled WGS sequence"/>
</dbReference>
<comment type="caution">
    <text evidence="1">The sequence shown here is derived from an EMBL/GenBank/DDBJ whole genome shotgun (WGS) entry which is preliminary data.</text>
</comment>
<organism evidence="1 2">
    <name type="scientific">Racocetra persica</name>
    <dbReference type="NCBI Taxonomy" id="160502"/>
    <lineage>
        <taxon>Eukaryota</taxon>
        <taxon>Fungi</taxon>
        <taxon>Fungi incertae sedis</taxon>
        <taxon>Mucoromycota</taxon>
        <taxon>Glomeromycotina</taxon>
        <taxon>Glomeromycetes</taxon>
        <taxon>Diversisporales</taxon>
        <taxon>Gigasporaceae</taxon>
        <taxon>Racocetra</taxon>
    </lineage>
</organism>
<proteinExistence type="predicted"/>
<reference evidence="1" key="1">
    <citation type="submission" date="2021-06" db="EMBL/GenBank/DDBJ databases">
        <authorList>
            <person name="Kallberg Y."/>
            <person name="Tangrot J."/>
            <person name="Rosling A."/>
        </authorList>
    </citation>
    <scope>NUCLEOTIDE SEQUENCE</scope>
    <source>
        <strain evidence="1">MA461A</strain>
    </source>
</reference>